<dbReference type="Proteomes" id="UP000659061">
    <property type="component" value="Unassembled WGS sequence"/>
</dbReference>
<feature type="transmembrane region" description="Helical" evidence="7">
    <location>
        <begin position="277"/>
        <end position="294"/>
    </location>
</feature>
<dbReference type="GO" id="GO:0015658">
    <property type="term" value="F:branched-chain amino acid transmembrane transporter activity"/>
    <property type="evidence" value="ECO:0007669"/>
    <property type="project" value="InterPro"/>
</dbReference>
<comment type="subcellular location">
    <subcellularLocation>
        <location evidence="1">Cell membrane</location>
        <topology evidence="1">Multi-pass membrane protein</topology>
    </subcellularLocation>
</comment>
<dbReference type="InterPro" id="IPR001851">
    <property type="entry name" value="ABC_transp_permease"/>
</dbReference>
<evidence type="ECO:0000313" key="8">
    <source>
        <dbReference type="EMBL" id="MBD1269188.1"/>
    </source>
</evidence>
<keyword evidence="10" id="KW-1185">Reference proteome</keyword>
<feature type="transmembrane region" description="Helical" evidence="7">
    <location>
        <begin position="97"/>
        <end position="116"/>
    </location>
</feature>
<evidence type="ECO:0000256" key="5">
    <source>
        <dbReference type="ARBA" id="ARBA00023136"/>
    </source>
</evidence>
<sequence length="374" mass="39150">MSTQAKKPRVIERGTPVHRALVGAGLVLLVASTLWLGGLAPFEIGQVTRVMIFAIAIAGLNLATGYVGLLSVGHSAFFGIGAYTTGILMVKEGWEGWATIPVAFAISLVVGLLVGLPALRIRGLYLAMVTLAFAVAFPELVARFSGLTGGASGMTIPRTAMRPPEWTGLGLGEKYVWLFWLSVAVMAITFYVCWCLTRSRYGMAMSAVRQNEIAASASGVDIAVVKVASFGLSGAITGAAGSLFALYMGSLYAEGSFTLMAGITLLIGLVIGGERTVLGPIAGGLAVVYVPYYTADIGSGQSSAVLFALVLLFVIFVAPAGIVGSLAQLIRRRVVVRDPRPVVATDAASAVPETTPQPEHQLDRTSTPIERSRT</sequence>
<keyword evidence="5 7" id="KW-0472">Membrane</keyword>
<gene>
    <name evidence="9" type="ORF">BJ975_000278</name>
    <name evidence="8" type="ORF">IDH50_02985</name>
</gene>
<feature type="transmembrane region" description="Helical" evidence="7">
    <location>
        <begin position="20"/>
        <end position="40"/>
    </location>
</feature>
<protein>
    <submittedName>
        <fullName evidence="8">Branched-chain amino acid ABC transporter permease</fullName>
    </submittedName>
    <submittedName>
        <fullName evidence="9">Branched-chain amino acid transport system permease protein</fullName>
    </submittedName>
</protein>
<dbReference type="GO" id="GO:0005886">
    <property type="term" value="C:plasma membrane"/>
    <property type="evidence" value="ECO:0007669"/>
    <property type="project" value="UniProtKB-SubCell"/>
</dbReference>
<evidence type="ECO:0000256" key="1">
    <source>
        <dbReference type="ARBA" id="ARBA00004651"/>
    </source>
</evidence>
<keyword evidence="2" id="KW-1003">Cell membrane</keyword>
<dbReference type="Proteomes" id="UP000587211">
    <property type="component" value="Unassembled WGS sequence"/>
</dbReference>
<accession>A0A8I0FTI1</accession>
<evidence type="ECO:0000313" key="10">
    <source>
        <dbReference type="Proteomes" id="UP000587211"/>
    </source>
</evidence>
<feature type="compositionally biased region" description="Polar residues" evidence="6">
    <location>
        <begin position="352"/>
        <end position="374"/>
    </location>
</feature>
<dbReference type="RefSeq" id="WP_179422935.1">
    <property type="nucleotide sequence ID" value="NZ_BAAAMP010000002.1"/>
</dbReference>
<dbReference type="InterPro" id="IPR043428">
    <property type="entry name" value="LivM-like"/>
</dbReference>
<reference evidence="8" key="2">
    <citation type="submission" date="2020-09" db="EMBL/GenBank/DDBJ databases">
        <title>Novel species in genus Aeromicrobium.</title>
        <authorList>
            <person name="Zhang G."/>
        </authorList>
    </citation>
    <scope>NUCLEOTIDE SEQUENCE</scope>
    <source>
        <strain evidence="8">SSW1-57</strain>
    </source>
</reference>
<evidence type="ECO:0000256" key="3">
    <source>
        <dbReference type="ARBA" id="ARBA00022692"/>
    </source>
</evidence>
<feature type="transmembrane region" description="Helical" evidence="7">
    <location>
        <begin position="306"/>
        <end position="330"/>
    </location>
</feature>
<dbReference type="AlphaFoldDB" id="A0A8I0FTI1"/>
<feature type="transmembrane region" description="Helical" evidence="7">
    <location>
        <begin position="52"/>
        <end position="77"/>
    </location>
</feature>
<keyword evidence="4 7" id="KW-1133">Transmembrane helix</keyword>
<evidence type="ECO:0000256" key="2">
    <source>
        <dbReference type="ARBA" id="ARBA00022475"/>
    </source>
</evidence>
<evidence type="ECO:0000256" key="4">
    <source>
        <dbReference type="ARBA" id="ARBA00022989"/>
    </source>
</evidence>
<dbReference type="CDD" id="cd06581">
    <property type="entry name" value="TM_PBP1_LivM_like"/>
    <property type="match status" value="1"/>
</dbReference>
<feature type="region of interest" description="Disordered" evidence="6">
    <location>
        <begin position="346"/>
        <end position="374"/>
    </location>
</feature>
<organism evidence="8 11">
    <name type="scientific">Aeromicrobium tamlense</name>
    <dbReference type="NCBI Taxonomy" id="375541"/>
    <lineage>
        <taxon>Bacteria</taxon>
        <taxon>Bacillati</taxon>
        <taxon>Actinomycetota</taxon>
        <taxon>Actinomycetes</taxon>
        <taxon>Propionibacteriales</taxon>
        <taxon>Nocardioidaceae</taxon>
        <taxon>Aeromicrobium</taxon>
    </lineage>
</organism>
<dbReference type="Pfam" id="PF02653">
    <property type="entry name" value="BPD_transp_2"/>
    <property type="match status" value="1"/>
</dbReference>
<dbReference type="EMBL" id="JACBZN010000001">
    <property type="protein sequence ID" value="NYI36903.1"/>
    <property type="molecule type" value="Genomic_DNA"/>
</dbReference>
<evidence type="ECO:0000313" key="11">
    <source>
        <dbReference type="Proteomes" id="UP000659061"/>
    </source>
</evidence>
<dbReference type="PANTHER" id="PTHR30482:SF20">
    <property type="entry name" value="HIGH-AFFINITY BRANCHED-CHAIN AMINO ACID TRANSPORT SYSTEM PERMEASE PROTEIN LIVM"/>
    <property type="match status" value="1"/>
</dbReference>
<proteinExistence type="predicted"/>
<evidence type="ECO:0000313" key="9">
    <source>
        <dbReference type="EMBL" id="NYI36903.1"/>
    </source>
</evidence>
<feature type="transmembrane region" description="Helical" evidence="7">
    <location>
        <begin position="218"/>
        <end position="245"/>
    </location>
</feature>
<name>A0A8I0FTI1_9ACTN</name>
<evidence type="ECO:0000256" key="7">
    <source>
        <dbReference type="SAM" id="Phobius"/>
    </source>
</evidence>
<dbReference type="EMBL" id="JACWMT010000001">
    <property type="protein sequence ID" value="MBD1269188.1"/>
    <property type="molecule type" value="Genomic_DNA"/>
</dbReference>
<dbReference type="PANTHER" id="PTHR30482">
    <property type="entry name" value="HIGH-AFFINITY BRANCHED-CHAIN AMINO ACID TRANSPORT SYSTEM PERMEASE"/>
    <property type="match status" value="1"/>
</dbReference>
<reference evidence="9 10" key="1">
    <citation type="submission" date="2020-07" db="EMBL/GenBank/DDBJ databases">
        <title>Sequencing the genomes of 1000 actinobacteria strains.</title>
        <authorList>
            <person name="Klenk H.-P."/>
        </authorList>
    </citation>
    <scope>NUCLEOTIDE SEQUENCE [LARGE SCALE GENOMIC DNA]</scope>
    <source>
        <strain evidence="9 10">DSM 19087</strain>
    </source>
</reference>
<feature type="transmembrane region" description="Helical" evidence="7">
    <location>
        <begin position="175"/>
        <end position="197"/>
    </location>
</feature>
<evidence type="ECO:0000256" key="6">
    <source>
        <dbReference type="SAM" id="MobiDB-lite"/>
    </source>
</evidence>
<feature type="transmembrane region" description="Helical" evidence="7">
    <location>
        <begin position="251"/>
        <end position="270"/>
    </location>
</feature>
<keyword evidence="3 7" id="KW-0812">Transmembrane</keyword>
<comment type="caution">
    <text evidence="8">The sequence shown here is derived from an EMBL/GenBank/DDBJ whole genome shotgun (WGS) entry which is preliminary data.</text>
</comment>
<feature type="transmembrane region" description="Helical" evidence="7">
    <location>
        <begin position="123"/>
        <end position="144"/>
    </location>
</feature>